<reference evidence="3" key="1">
    <citation type="journal article" date="2022" name="Int. J. Mol. Sci.">
        <title>Draft Genome of Tanacetum Coccineum: Genomic Comparison of Closely Related Tanacetum-Family Plants.</title>
        <authorList>
            <person name="Yamashiro T."/>
            <person name="Shiraishi A."/>
            <person name="Nakayama K."/>
            <person name="Satake H."/>
        </authorList>
    </citation>
    <scope>NUCLEOTIDE SEQUENCE</scope>
</reference>
<proteinExistence type="predicted"/>
<dbReference type="PANTHER" id="PTHR31631">
    <property type="entry name" value="PROTEIN NETWORKED 2D"/>
    <property type="match status" value="1"/>
</dbReference>
<evidence type="ECO:0000313" key="4">
    <source>
        <dbReference type="Proteomes" id="UP001151760"/>
    </source>
</evidence>
<evidence type="ECO:0000259" key="2">
    <source>
        <dbReference type="Pfam" id="PF24918"/>
    </source>
</evidence>
<organism evidence="3 4">
    <name type="scientific">Tanacetum coccineum</name>
    <dbReference type="NCBI Taxonomy" id="301880"/>
    <lineage>
        <taxon>Eukaryota</taxon>
        <taxon>Viridiplantae</taxon>
        <taxon>Streptophyta</taxon>
        <taxon>Embryophyta</taxon>
        <taxon>Tracheophyta</taxon>
        <taxon>Spermatophyta</taxon>
        <taxon>Magnoliopsida</taxon>
        <taxon>eudicotyledons</taxon>
        <taxon>Gunneridae</taxon>
        <taxon>Pentapetalae</taxon>
        <taxon>asterids</taxon>
        <taxon>campanulids</taxon>
        <taxon>Asterales</taxon>
        <taxon>Asteraceae</taxon>
        <taxon>Asteroideae</taxon>
        <taxon>Anthemideae</taxon>
        <taxon>Anthemidinae</taxon>
        <taxon>Tanacetum</taxon>
    </lineage>
</organism>
<sequence length="215" mass="25221">MNDDEGVGIERTRDKGLKRMIMNGYKNYKETKKKLSEEEKKKLGTLFEPIVQVKELKTGIVKRDSEIQLLKQKLNQLQNEENWQEERHHDISLEEEEDEDINISIDDPEPVSEIEEKIQTDIDAILDENLNFWLRTSSRLERGTRRSSLSNIQEEITMALKEGILEDEIMFSTHQAAKFQGEILNMEQENNRVNKELEAGLDHVKALHHEIKRIL</sequence>
<gene>
    <name evidence="3" type="ORF">Tco_0726633</name>
</gene>
<dbReference type="PANTHER" id="PTHR31631:SF20">
    <property type="entry name" value="KINASE-INTERACTING PROTEIN 1-RELATED"/>
    <property type="match status" value="1"/>
</dbReference>
<dbReference type="Proteomes" id="UP001151760">
    <property type="component" value="Unassembled WGS sequence"/>
</dbReference>
<protein>
    <recommendedName>
        <fullName evidence="2">NET2A-D/KIP1-like C-terminal domain-containing protein</fullName>
    </recommendedName>
</protein>
<evidence type="ECO:0000256" key="1">
    <source>
        <dbReference type="SAM" id="MobiDB-lite"/>
    </source>
</evidence>
<reference evidence="3" key="2">
    <citation type="submission" date="2022-01" db="EMBL/GenBank/DDBJ databases">
        <authorList>
            <person name="Yamashiro T."/>
            <person name="Shiraishi A."/>
            <person name="Satake H."/>
            <person name="Nakayama K."/>
        </authorList>
    </citation>
    <scope>NUCLEOTIDE SEQUENCE</scope>
</reference>
<feature type="region of interest" description="Disordered" evidence="1">
    <location>
        <begin position="80"/>
        <end position="99"/>
    </location>
</feature>
<dbReference type="InterPro" id="IPR056889">
    <property type="entry name" value="NET2A-D/KIP1-like_C"/>
</dbReference>
<feature type="domain" description="NET2A-D/KIP1-like C-terminal" evidence="2">
    <location>
        <begin position="144"/>
        <end position="215"/>
    </location>
</feature>
<keyword evidence="4" id="KW-1185">Reference proteome</keyword>
<dbReference type="EMBL" id="BQNB010010398">
    <property type="protein sequence ID" value="GJS76752.1"/>
    <property type="molecule type" value="Genomic_DNA"/>
</dbReference>
<comment type="caution">
    <text evidence="3">The sequence shown here is derived from an EMBL/GenBank/DDBJ whole genome shotgun (WGS) entry which is preliminary data.</text>
</comment>
<dbReference type="Pfam" id="PF24918">
    <property type="entry name" value="NET2A_C"/>
    <property type="match status" value="1"/>
</dbReference>
<accession>A0ABQ4YIM1</accession>
<name>A0ABQ4YIM1_9ASTR</name>
<evidence type="ECO:0000313" key="3">
    <source>
        <dbReference type="EMBL" id="GJS76752.1"/>
    </source>
</evidence>